<protein>
    <submittedName>
        <fullName evidence="1">Uncharacterized protein</fullName>
    </submittedName>
</protein>
<reference evidence="1" key="1">
    <citation type="submission" date="2018-05" db="EMBL/GenBank/DDBJ databases">
        <authorList>
            <person name="Lanie J.A."/>
            <person name="Ng W.-L."/>
            <person name="Kazmierczak K.M."/>
            <person name="Andrzejewski T.M."/>
            <person name="Davidsen T.M."/>
            <person name="Wayne K.J."/>
            <person name="Tettelin H."/>
            <person name="Glass J.I."/>
            <person name="Rusch D."/>
            <person name="Podicherti R."/>
            <person name="Tsui H.-C.T."/>
            <person name="Winkler M.E."/>
        </authorList>
    </citation>
    <scope>NUCLEOTIDE SEQUENCE</scope>
</reference>
<dbReference type="EMBL" id="UINC01022009">
    <property type="protein sequence ID" value="SVA90762.1"/>
    <property type="molecule type" value="Genomic_DNA"/>
</dbReference>
<gene>
    <name evidence="1" type="ORF">METZ01_LOCUS143616</name>
</gene>
<proteinExistence type="predicted"/>
<accession>A0A381ZPG6</accession>
<dbReference type="AlphaFoldDB" id="A0A381ZPG6"/>
<sequence length="91" mass="10270">MVENGERTGSAPLLLGIEKGVHRGQSVCNMIHDRDAEQAPLYPHFNQECINVRSYEKLLILLRIRIIHTVAAVAYRLIATIKRKVFVTICG</sequence>
<name>A0A381ZPG6_9ZZZZ</name>
<organism evidence="1">
    <name type="scientific">marine metagenome</name>
    <dbReference type="NCBI Taxonomy" id="408172"/>
    <lineage>
        <taxon>unclassified sequences</taxon>
        <taxon>metagenomes</taxon>
        <taxon>ecological metagenomes</taxon>
    </lineage>
</organism>
<evidence type="ECO:0000313" key="1">
    <source>
        <dbReference type="EMBL" id="SVA90762.1"/>
    </source>
</evidence>